<comment type="caution">
    <text evidence="1">The sequence shown here is derived from an EMBL/GenBank/DDBJ whole genome shotgun (WGS) entry which is preliminary data.</text>
</comment>
<dbReference type="EMBL" id="JAVHJO010000003">
    <property type="protein sequence ID" value="KAK6542038.1"/>
    <property type="molecule type" value="Genomic_DNA"/>
</dbReference>
<reference evidence="1 2" key="1">
    <citation type="submission" date="2019-10" db="EMBL/GenBank/DDBJ databases">
        <authorList>
            <person name="Palmer J.M."/>
        </authorList>
    </citation>
    <scope>NUCLEOTIDE SEQUENCE [LARGE SCALE GENOMIC DNA]</scope>
    <source>
        <strain evidence="1 2">TWF694</strain>
    </source>
</reference>
<dbReference type="GO" id="GO:0004867">
    <property type="term" value="F:serine-type endopeptidase inhibitor activity"/>
    <property type="evidence" value="ECO:0007669"/>
    <property type="project" value="InterPro"/>
</dbReference>
<evidence type="ECO:0000313" key="1">
    <source>
        <dbReference type="EMBL" id="KAK6542038.1"/>
    </source>
</evidence>
<dbReference type="CDD" id="cd23428">
    <property type="entry name" value="beta-trefoil_Ricin_SPI"/>
    <property type="match status" value="1"/>
</dbReference>
<dbReference type="Pfam" id="PF16850">
    <property type="entry name" value="Inhibitor_I66"/>
    <property type="match status" value="1"/>
</dbReference>
<dbReference type="Proteomes" id="UP001365542">
    <property type="component" value="Unassembled WGS sequence"/>
</dbReference>
<dbReference type="InterPro" id="IPR031755">
    <property type="entry name" value="Inhibitor_I66"/>
</dbReference>
<protein>
    <submittedName>
        <fullName evidence="1">Uncharacterized protein</fullName>
    </submittedName>
</protein>
<name>A0AAV9XJA8_9PEZI</name>
<keyword evidence="2" id="KW-1185">Reference proteome</keyword>
<proteinExistence type="predicted"/>
<dbReference type="Gene3D" id="2.80.10.50">
    <property type="match status" value="1"/>
</dbReference>
<dbReference type="AlphaFoldDB" id="A0AAV9XJA8"/>
<accession>A0AAV9XJA8</accession>
<gene>
    <name evidence="1" type="ORF">TWF694_007809</name>
</gene>
<evidence type="ECO:0000313" key="2">
    <source>
        <dbReference type="Proteomes" id="UP001365542"/>
    </source>
</evidence>
<sequence>MSLESGTYTIRNKINNNPVGRFIVEDRSLLPKRVLSLPQDNRSELPVWKIEKSKSDSYRLKARGGVTTAIDNMLFALLLEEEGLLSPSEWRLVPHPEHGPDVYNIVTPDTGYGWTVTGEDMAQIEVVPILPNAPTSLFEVVPLEHE</sequence>
<organism evidence="1 2">
    <name type="scientific">Orbilia ellipsospora</name>
    <dbReference type="NCBI Taxonomy" id="2528407"/>
    <lineage>
        <taxon>Eukaryota</taxon>
        <taxon>Fungi</taxon>
        <taxon>Dikarya</taxon>
        <taxon>Ascomycota</taxon>
        <taxon>Pezizomycotina</taxon>
        <taxon>Orbiliomycetes</taxon>
        <taxon>Orbiliales</taxon>
        <taxon>Orbiliaceae</taxon>
        <taxon>Orbilia</taxon>
    </lineage>
</organism>